<dbReference type="Pfam" id="PF01612">
    <property type="entry name" value="DNA_pol_A_exo1"/>
    <property type="match status" value="1"/>
</dbReference>
<dbReference type="SMART" id="SM00341">
    <property type="entry name" value="HRDC"/>
    <property type="match status" value="1"/>
</dbReference>
<evidence type="ECO:0000313" key="4">
    <source>
        <dbReference type="Proteomes" id="UP000050517"/>
    </source>
</evidence>
<dbReference type="GO" id="GO:0000166">
    <property type="term" value="F:nucleotide binding"/>
    <property type="evidence" value="ECO:0007669"/>
    <property type="project" value="InterPro"/>
</dbReference>
<dbReference type="SMART" id="SM00474">
    <property type="entry name" value="35EXOc"/>
    <property type="match status" value="1"/>
</dbReference>
<evidence type="ECO:0000313" key="3">
    <source>
        <dbReference type="EMBL" id="KQB85444.1"/>
    </source>
</evidence>
<reference evidence="3 4" key="1">
    <citation type="submission" date="2015-10" db="EMBL/GenBank/DDBJ databases">
        <title>Corynebacteirum lowii and Corynebacterium oculi species nova, derived from human clinical disease and and emended description of Corynebacterium mastiditis.</title>
        <authorList>
            <person name="Bernard K."/>
            <person name="Pacheco A.L."/>
            <person name="Mcdougall C."/>
            <person name="Burtx T."/>
            <person name="Weibe D."/>
            <person name="Tyler S."/>
            <person name="Olson A.B."/>
            <person name="Cnockaert M."/>
            <person name="Eguchi H."/>
            <person name="Kuwahara T."/>
            <person name="Nakayama-Imaohji H."/>
            <person name="Boudewijins M."/>
            <person name="Van Hoecke F."/>
            <person name="Bernier A.-M."/>
            <person name="Vandamme P."/>
        </authorList>
    </citation>
    <scope>NUCLEOTIDE SEQUENCE [LARGE SCALE GENOMIC DNA]</scope>
    <source>
        <strain evidence="3 4">NML 130210</strain>
    </source>
</reference>
<dbReference type="EMBL" id="LKST01000001">
    <property type="protein sequence ID" value="KQB85444.1"/>
    <property type="molecule type" value="Genomic_DNA"/>
</dbReference>
<dbReference type="AlphaFoldDB" id="A0A0Q0UFH0"/>
<dbReference type="OrthoDB" id="144122at2"/>
<dbReference type="STRING" id="1544416.Cocul_00583"/>
<protein>
    <submittedName>
        <fullName evidence="3">Ribonuclease D</fullName>
        <ecNumber evidence="3">3.1.13.5</ecNumber>
    </submittedName>
</protein>
<dbReference type="InterPro" id="IPR051086">
    <property type="entry name" value="RNase_D-like"/>
</dbReference>
<dbReference type="InterPro" id="IPR002121">
    <property type="entry name" value="HRDC_dom"/>
</dbReference>
<gene>
    <name evidence="3" type="primary">rnd</name>
    <name evidence="3" type="ORF">Cocul_00583</name>
</gene>
<dbReference type="EC" id="3.1.13.5" evidence="3"/>
<feature type="region of interest" description="Disordered" evidence="1">
    <location>
        <begin position="1"/>
        <end position="20"/>
    </location>
</feature>
<dbReference type="InterPro" id="IPR044876">
    <property type="entry name" value="HRDC_dom_sf"/>
</dbReference>
<keyword evidence="3" id="KW-0378">Hydrolase</keyword>
<dbReference type="PANTHER" id="PTHR47649">
    <property type="entry name" value="RIBONUCLEASE D"/>
    <property type="match status" value="1"/>
</dbReference>
<dbReference type="Pfam" id="PF00570">
    <property type="entry name" value="HRDC"/>
    <property type="match status" value="1"/>
</dbReference>
<evidence type="ECO:0000256" key="1">
    <source>
        <dbReference type="SAM" id="MobiDB-lite"/>
    </source>
</evidence>
<dbReference type="GO" id="GO:0003676">
    <property type="term" value="F:nucleic acid binding"/>
    <property type="evidence" value="ECO:0007669"/>
    <property type="project" value="InterPro"/>
</dbReference>
<dbReference type="InterPro" id="IPR036397">
    <property type="entry name" value="RNaseH_sf"/>
</dbReference>
<dbReference type="PATRIC" id="fig|1544416.3.peg.588"/>
<dbReference type="GO" id="GO:0033890">
    <property type="term" value="F:ribonuclease D activity"/>
    <property type="evidence" value="ECO:0007669"/>
    <property type="project" value="UniProtKB-EC"/>
</dbReference>
<dbReference type="SUPFAM" id="SSF47819">
    <property type="entry name" value="HRDC-like"/>
    <property type="match status" value="1"/>
</dbReference>
<dbReference type="SUPFAM" id="SSF53098">
    <property type="entry name" value="Ribonuclease H-like"/>
    <property type="match status" value="1"/>
</dbReference>
<organism evidence="3 4">
    <name type="scientific">Corynebacterium oculi</name>
    <dbReference type="NCBI Taxonomy" id="1544416"/>
    <lineage>
        <taxon>Bacteria</taxon>
        <taxon>Bacillati</taxon>
        <taxon>Actinomycetota</taxon>
        <taxon>Actinomycetes</taxon>
        <taxon>Mycobacteriales</taxon>
        <taxon>Corynebacteriaceae</taxon>
        <taxon>Corynebacterium</taxon>
    </lineage>
</organism>
<dbReference type="RefSeq" id="WP_055121771.1">
    <property type="nucleotide sequence ID" value="NZ_LKST01000001.1"/>
</dbReference>
<dbReference type="PANTHER" id="PTHR47649:SF1">
    <property type="entry name" value="RIBONUCLEASE D"/>
    <property type="match status" value="1"/>
</dbReference>
<dbReference type="GO" id="GO:0008408">
    <property type="term" value="F:3'-5' exonuclease activity"/>
    <property type="evidence" value="ECO:0007669"/>
    <property type="project" value="InterPro"/>
</dbReference>
<dbReference type="Gene3D" id="1.10.150.80">
    <property type="entry name" value="HRDC domain"/>
    <property type="match status" value="2"/>
</dbReference>
<dbReference type="PROSITE" id="PS50967">
    <property type="entry name" value="HRDC"/>
    <property type="match status" value="1"/>
</dbReference>
<proteinExistence type="predicted"/>
<dbReference type="InterPro" id="IPR002562">
    <property type="entry name" value="3'-5'_exonuclease_dom"/>
</dbReference>
<dbReference type="InterPro" id="IPR010997">
    <property type="entry name" value="HRDC-like_sf"/>
</dbReference>
<dbReference type="InterPro" id="IPR041605">
    <property type="entry name" value="Exo_C"/>
</dbReference>
<dbReference type="Pfam" id="PF18305">
    <property type="entry name" value="DNA_pol_A_exoN"/>
    <property type="match status" value="1"/>
</dbReference>
<keyword evidence="4" id="KW-1185">Reference proteome</keyword>
<comment type="caution">
    <text evidence="3">The sequence shown here is derived from an EMBL/GenBank/DDBJ whole genome shotgun (WGS) entry which is preliminary data.</text>
</comment>
<name>A0A0Q0UFH0_9CORY</name>
<dbReference type="GO" id="GO:0006139">
    <property type="term" value="P:nucleobase-containing compound metabolic process"/>
    <property type="evidence" value="ECO:0007669"/>
    <property type="project" value="InterPro"/>
</dbReference>
<dbReference type="InterPro" id="IPR012337">
    <property type="entry name" value="RNaseH-like_sf"/>
</dbReference>
<evidence type="ECO:0000259" key="2">
    <source>
        <dbReference type="PROSITE" id="PS50967"/>
    </source>
</evidence>
<sequence>MSASPLLTPREGTPPLSDTPEDFARAAAALARGRGPFAVDTERASAYRYDDRAFLLQVRRRGAGTFLFAPEGYRSELSAALVPVLNGAEWVLHAAASDLPSLLALGLRPGRLFDTELASRLAGFARVNLAAMTEELCGYALAKGHGAEDWSTTPLPAEWLTYAALDVETLLDLADALAEILDSQGKLPWLEQDCAALIAATALPERRWTALKGLGRLRRPADLAHARALWEAREELAARHDAAPGTLLPDKVLLAIASDPPARAGHLWQVPGYSRRCDKHSQAWMRALRRVRDLDPAQYPEAPAPARIPSHSRWPQVAPQAAAALAKAKEAFRLFSEETGTPVENLLRPKILRRVIWDAVEERRLHDAADLRAELEQRGARPWQRDLSAALLGPVLWDLAV</sequence>
<feature type="domain" description="HRDC" evidence="2">
    <location>
        <begin position="219"/>
        <end position="298"/>
    </location>
</feature>
<dbReference type="Proteomes" id="UP000050517">
    <property type="component" value="Unassembled WGS sequence"/>
</dbReference>
<dbReference type="Gene3D" id="3.30.420.10">
    <property type="entry name" value="Ribonuclease H-like superfamily/Ribonuclease H"/>
    <property type="match status" value="1"/>
</dbReference>
<accession>A0A0Q0UFH0</accession>
<dbReference type="CDD" id="cd06142">
    <property type="entry name" value="RNaseD_exo"/>
    <property type="match status" value="1"/>
</dbReference>